<sequence>MEVEKVSKSELKPLPRREKEGHKDQRISFEKAKHIYDKLKCEIKEVSCTSQLSQGRLTSSSLMRREGPTSPCKSVTQSSGASSSQVPSVQIQKLAVELNVAPRFGVNAKALILQAASNLAGSRGSTTSTLVPPTSATATRNSAAPRQPMLPVWKLDELLALVPVTDRPFVSYVPRSNIPRLTRQAGVESLLGQYIGRLLTLLRVPTESLGVKIVKEDRGLIKVASQAASIHELALYKQVTSKQAYSQQLNAAACRVDLIPSQELQVLKQKHSESISKATSAWLQDLTASQNADATSGRQMHGLSTEVSTEDLISQIFDVGRRREVKKRKRSEEDDLFGSDTEEECSDDEREVPAEKSIPEEVALASSVSHSMQSTEVVQERTGCVQEAPHDCSCSLDTEGLFLEPENLIPDTCALLAGEQGSEHDMNTTVHPSGVSPRPEARNSEEPCFQHEQVPAAAPEHGLHAAFTHENQHSPLEDASSAPGSNTAAGSCCTAFSSISSPLVSHYASSNNGKGLPSTCITEHNGSLDTFECVAPSKEPQQLFPEGDAIEASGNAPQESGLLACKVPSTSTRQKTRDIQYQQALPSEHLQEVEVEGMQQGDDLEQSCSEEKAGVVWGGDDEETCHDDTAHLVARVHDTSPLTMKQHINMNQERTVRPGHSSSDQLRHGRSRGKSLLHTGNLEVEVMCADVATSGIQASLCPAEKEQKPRRSHQADVHNKVSVQTTEFVKAVLEPMYRAQLITKEQFKCIVTSAVEKILQRHVPRLLQPDSASKDNSNDHVGIETVISADFLITEAESIRKFVSKLVAFEKGRRK</sequence>
<comment type="caution">
    <text evidence="2">The sequence shown here is derived from an EMBL/GenBank/DDBJ whole genome shotgun (WGS) entry which is preliminary data.</text>
</comment>
<dbReference type="Proteomes" id="UP000232323">
    <property type="component" value="Unassembled WGS sequence"/>
</dbReference>
<feature type="compositionally biased region" description="Acidic residues" evidence="1">
    <location>
        <begin position="333"/>
        <end position="350"/>
    </location>
</feature>
<organism evidence="2 3">
    <name type="scientific">Chlamydomonas eustigma</name>
    <dbReference type="NCBI Taxonomy" id="1157962"/>
    <lineage>
        <taxon>Eukaryota</taxon>
        <taxon>Viridiplantae</taxon>
        <taxon>Chlorophyta</taxon>
        <taxon>core chlorophytes</taxon>
        <taxon>Chlorophyceae</taxon>
        <taxon>CS clade</taxon>
        <taxon>Chlamydomonadales</taxon>
        <taxon>Chlamydomonadaceae</taxon>
        <taxon>Chlamydomonas</taxon>
    </lineage>
</organism>
<dbReference type="OrthoDB" id="553116at2759"/>
<evidence type="ECO:0000313" key="3">
    <source>
        <dbReference type="Proteomes" id="UP000232323"/>
    </source>
</evidence>
<evidence type="ECO:0000256" key="1">
    <source>
        <dbReference type="SAM" id="MobiDB-lite"/>
    </source>
</evidence>
<dbReference type="AlphaFoldDB" id="A0A250WWI9"/>
<keyword evidence="3" id="KW-1185">Reference proteome</keyword>
<feature type="region of interest" description="Disordered" evidence="1">
    <location>
        <begin position="324"/>
        <end position="355"/>
    </location>
</feature>
<reference evidence="2 3" key="1">
    <citation type="submission" date="2017-08" db="EMBL/GenBank/DDBJ databases">
        <title>Acidophilic green algal genome provides insights into adaptation to an acidic environment.</title>
        <authorList>
            <person name="Hirooka S."/>
            <person name="Hirose Y."/>
            <person name="Kanesaki Y."/>
            <person name="Higuchi S."/>
            <person name="Fujiwara T."/>
            <person name="Onuma R."/>
            <person name="Era A."/>
            <person name="Ohbayashi R."/>
            <person name="Uzuka A."/>
            <person name="Nozaki H."/>
            <person name="Yoshikawa H."/>
            <person name="Miyagishima S.Y."/>
        </authorList>
    </citation>
    <scope>NUCLEOTIDE SEQUENCE [LARGE SCALE GENOMIC DNA]</scope>
    <source>
        <strain evidence="2 3">NIES-2499</strain>
    </source>
</reference>
<accession>A0A250WWI9</accession>
<feature type="region of interest" description="Disordered" evidence="1">
    <location>
        <begin position="54"/>
        <end position="86"/>
    </location>
</feature>
<feature type="compositionally biased region" description="Low complexity" evidence="1">
    <location>
        <begin position="74"/>
        <end position="86"/>
    </location>
</feature>
<proteinExistence type="predicted"/>
<evidence type="ECO:0000313" key="2">
    <source>
        <dbReference type="EMBL" id="GAX75069.1"/>
    </source>
</evidence>
<feature type="region of interest" description="Disordered" evidence="1">
    <location>
        <begin position="424"/>
        <end position="446"/>
    </location>
</feature>
<feature type="region of interest" description="Disordered" evidence="1">
    <location>
        <begin position="1"/>
        <end position="26"/>
    </location>
</feature>
<gene>
    <name evidence="2" type="ORF">CEUSTIGMA_g2513.t1</name>
</gene>
<feature type="region of interest" description="Disordered" evidence="1">
    <location>
        <begin position="123"/>
        <end position="143"/>
    </location>
</feature>
<name>A0A250WWI9_9CHLO</name>
<dbReference type="EMBL" id="BEGY01000010">
    <property type="protein sequence ID" value="GAX75069.1"/>
    <property type="molecule type" value="Genomic_DNA"/>
</dbReference>
<protein>
    <submittedName>
        <fullName evidence="2">Uncharacterized protein</fullName>
    </submittedName>
</protein>